<keyword evidence="1" id="KW-0689">Ribosomal protein</keyword>
<keyword evidence="1" id="KW-0687">Ribonucleoprotein</keyword>
<accession>A0A699YJS2</accession>
<comment type="caution">
    <text evidence="1">The sequence shown here is derived from an EMBL/GenBank/DDBJ whole genome shotgun (WGS) entry which is preliminary data.</text>
</comment>
<gene>
    <name evidence="1" type="ORF">HaLaN_04662</name>
</gene>
<feature type="non-terminal residue" evidence="1">
    <location>
        <position position="136"/>
    </location>
</feature>
<proteinExistence type="predicted"/>
<keyword evidence="2" id="KW-1185">Reference proteome</keyword>
<dbReference type="GO" id="GO:0005840">
    <property type="term" value="C:ribosome"/>
    <property type="evidence" value="ECO:0007669"/>
    <property type="project" value="UniProtKB-KW"/>
</dbReference>
<sequence>MPCSTDLVKAHTSQLSSIEAGDIVVGRVIKSNSLGACVWLEQHSVAGPFKVLEMPDDGRGPLLSAMDVDLDVLMLRMEQVKEVADQELLTFPMTVVAANGGGLTCLLLGVMGRAFMPWSLLNIRRWGAVSAGWDEW</sequence>
<dbReference type="AlphaFoldDB" id="A0A699YJS2"/>
<reference evidence="1 2" key="1">
    <citation type="submission" date="2020-02" db="EMBL/GenBank/DDBJ databases">
        <title>Draft genome sequence of Haematococcus lacustris strain NIES-144.</title>
        <authorList>
            <person name="Morimoto D."/>
            <person name="Nakagawa S."/>
            <person name="Yoshida T."/>
            <person name="Sawayama S."/>
        </authorList>
    </citation>
    <scope>NUCLEOTIDE SEQUENCE [LARGE SCALE GENOMIC DNA]</scope>
    <source>
        <strain evidence="1 2">NIES-144</strain>
    </source>
</reference>
<protein>
    <submittedName>
        <fullName evidence="1">30s ribosomal protein s1</fullName>
    </submittedName>
</protein>
<dbReference type="Proteomes" id="UP000485058">
    <property type="component" value="Unassembled WGS sequence"/>
</dbReference>
<evidence type="ECO:0000313" key="2">
    <source>
        <dbReference type="Proteomes" id="UP000485058"/>
    </source>
</evidence>
<evidence type="ECO:0000313" key="1">
    <source>
        <dbReference type="EMBL" id="GFH09505.1"/>
    </source>
</evidence>
<dbReference type="EMBL" id="BLLF01000240">
    <property type="protein sequence ID" value="GFH09505.1"/>
    <property type="molecule type" value="Genomic_DNA"/>
</dbReference>
<name>A0A699YJS2_HAELA</name>
<organism evidence="1 2">
    <name type="scientific">Haematococcus lacustris</name>
    <name type="common">Green alga</name>
    <name type="synonym">Haematococcus pluvialis</name>
    <dbReference type="NCBI Taxonomy" id="44745"/>
    <lineage>
        <taxon>Eukaryota</taxon>
        <taxon>Viridiplantae</taxon>
        <taxon>Chlorophyta</taxon>
        <taxon>core chlorophytes</taxon>
        <taxon>Chlorophyceae</taxon>
        <taxon>CS clade</taxon>
        <taxon>Chlamydomonadales</taxon>
        <taxon>Haematococcaceae</taxon>
        <taxon>Haematococcus</taxon>
    </lineage>
</organism>